<comment type="similarity">
    <text evidence="3">Belongs to the archaeal Rpo3/eukaryotic RPB3 RNA polymerase subunit family.</text>
</comment>
<accession>A0ABQ8FJM7</accession>
<dbReference type="CDD" id="cd07032">
    <property type="entry name" value="RNAP_I_II_AC40"/>
    <property type="match status" value="1"/>
</dbReference>
<reference evidence="5 6" key="1">
    <citation type="submission" date="2021-02" db="EMBL/GenBank/DDBJ databases">
        <title>Variation within the Batrachochytrium salamandrivorans European outbreak.</title>
        <authorList>
            <person name="Kelly M."/>
            <person name="Pasmans F."/>
            <person name="Shea T.P."/>
            <person name="Munoz J.F."/>
            <person name="Carranza S."/>
            <person name="Cuomo C.A."/>
            <person name="Martel A."/>
        </authorList>
    </citation>
    <scope>NUCLEOTIDE SEQUENCE [LARGE SCALE GENOMIC DNA]</scope>
    <source>
        <strain evidence="5 6">AMFP18/2</strain>
    </source>
</reference>
<evidence type="ECO:0000313" key="6">
    <source>
        <dbReference type="Proteomes" id="UP001648503"/>
    </source>
</evidence>
<evidence type="ECO:0000259" key="4">
    <source>
        <dbReference type="SMART" id="SM00662"/>
    </source>
</evidence>
<dbReference type="Pfam" id="PF01000">
    <property type="entry name" value="RNA_pol_A_bac"/>
    <property type="match status" value="1"/>
</dbReference>
<dbReference type="InterPro" id="IPR011262">
    <property type="entry name" value="DNA-dir_RNA_pol_insert"/>
</dbReference>
<comment type="caution">
    <text evidence="5">The sequence shown here is derived from an EMBL/GenBank/DDBJ whole genome shotgun (WGS) entry which is preliminary data.</text>
</comment>
<evidence type="ECO:0000256" key="3">
    <source>
        <dbReference type="ARBA" id="ARBA00025804"/>
    </source>
</evidence>
<evidence type="ECO:0000256" key="1">
    <source>
        <dbReference type="ARBA" id="ARBA00022478"/>
    </source>
</evidence>
<dbReference type="PANTHER" id="PTHR11800">
    <property type="entry name" value="DNA-DIRECTED RNA POLYMERASE"/>
    <property type="match status" value="1"/>
</dbReference>
<gene>
    <name evidence="5" type="ORF">BASA50_003035</name>
</gene>
<dbReference type="Gene3D" id="2.170.120.12">
    <property type="entry name" value="DNA-directed RNA polymerase, insert domain"/>
    <property type="match status" value="1"/>
</dbReference>
<dbReference type="InterPro" id="IPR011263">
    <property type="entry name" value="DNA-dir_RNA_pol_RpoA/D/Rpb3"/>
</dbReference>
<evidence type="ECO:0000256" key="2">
    <source>
        <dbReference type="ARBA" id="ARBA00023163"/>
    </source>
</evidence>
<dbReference type="SMART" id="SM00662">
    <property type="entry name" value="RPOLD"/>
    <property type="match status" value="1"/>
</dbReference>
<dbReference type="SUPFAM" id="SSF56553">
    <property type="entry name" value="Insert subdomain of RNA polymerase alpha subunit"/>
    <property type="match status" value="1"/>
</dbReference>
<feature type="domain" description="DNA-directed RNA polymerase RpoA/D/Rpb3-type" evidence="4">
    <location>
        <begin position="57"/>
        <end position="336"/>
    </location>
</feature>
<dbReference type="EMBL" id="JAFCIX010000065">
    <property type="protein sequence ID" value="KAH6599440.1"/>
    <property type="molecule type" value="Genomic_DNA"/>
</dbReference>
<keyword evidence="2" id="KW-0804">Transcription</keyword>
<proteinExistence type="inferred from homology"/>
<dbReference type="HAMAP" id="MF_00320">
    <property type="entry name" value="RNApol_arch_Rpo3"/>
    <property type="match status" value="1"/>
</dbReference>
<keyword evidence="1" id="KW-0240">DNA-directed RNA polymerase</keyword>
<protein>
    <recommendedName>
        <fullName evidence="4">DNA-directed RNA polymerase RpoA/D/Rpb3-type domain-containing protein</fullName>
    </recommendedName>
</protein>
<dbReference type="SUPFAM" id="SSF55257">
    <property type="entry name" value="RBP11-like subunits of RNA polymerase"/>
    <property type="match status" value="1"/>
</dbReference>
<dbReference type="InterPro" id="IPR036603">
    <property type="entry name" value="RBP11-like"/>
</dbReference>
<dbReference type="PANTHER" id="PTHR11800:SF13">
    <property type="entry name" value="DNA-DIRECTED RNA POLYMERASES I AND III SUBUNIT RPAC1"/>
    <property type="match status" value="1"/>
</dbReference>
<dbReference type="Proteomes" id="UP001648503">
    <property type="component" value="Unassembled WGS sequence"/>
</dbReference>
<dbReference type="InterPro" id="IPR050518">
    <property type="entry name" value="Rpo3/RPB3_RNA_Pol_subunit"/>
</dbReference>
<organism evidence="5 6">
    <name type="scientific">Batrachochytrium salamandrivorans</name>
    <dbReference type="NCBI Taxonomy" id="1357716"/>
    <lineage>
        <taxon>Eukaryota</taxon>
        <taxon>Fungi</taxon>
        <taxon>Fungi incertae sedis</taxon>
        <taxon>Chytridiomycota</taxon>
        <taxon>Chytridiomycota incertae sedis</taxon>
        <taxon>Chytridiomycetes</taxon>
        <taxon>Rhizophydiales</taxon>
        <taxon>Rhizophydiales incertae sedis</taxon>
        <taxon>Batrachochytrium</taxon>
    </lineage>
</organism>
<dbReference type="Gene3D" id="3.30.1360.10">
    <property type="entry name" value="RNA polymerase, RBP11-like subunit"/>
    <property type="match status" value="1"/>
</dbReference>
<dbReference type="Pfam" id="PF01193">
    <property type="entry name" value="RNA_pol_L"/>
    <property type="match status" value="1"/>
</dbReference>
<dbReference type="InterPro" id="IPR022842">
    <property type="entry name" value="RNAP_Rpo3/Rpb3/RPAC1"/>
</dbReference>
<name>A0ABQ8FJM7_9FUNG</name>
<keyword evidence="6" id="KW-1185">Reference proteome</keyword>
<dbReference type="InterPro" id="IPR033901">
    <property type="entry name" value="RNAPI/III_AC40"/>
</dbReference>
<dbReference type="InterPro" id="IPR036643">
    <property type="entry name" value="RNApol_insert_sf"/>
</dbReference>
<evidence type="ECO:0000313" key="5">
    <source>
        <dbReference type="EMBL" id="KAH6599440.1"/>
    </source>
</evidence>
<sequence>MDPLELKRTRVVLLEDNIKNVSSMDFPHTFPGMDFSWDLNLFKKNFDIIIDYLSKDTMEFDIIGVDASISNALRRILIGEVATMAIENVYIMNNTGVMHDEILAQRLGLIPINADPRLFDFREGADDPPTDLNTLVFRLQVKCTRNPHASASEINPTNKYIDSEVLSRHLVWEPQGDQVEKFQDNGIRPYYDEILITKLRPGQEIEAELHCQKGIGKEHAKWSPVATASYRLLPEIQILKPITGEDAEKFKKCFPEGTVKVVMKDGVKHAEIANPRKDTASREVLRHAEFIDKVLLTRVRDHFIFSIESTGALAPQLLFQEASQILIEKCLNVKQALIAMGLPPSTSMVE</sequence>